<comment type="caution">
    <text evidence="1">The sequence shown here is derived from an EMBL/GenBank/DDBJ whole genome shotgun (WGS) entry which is preliminary data.</text>
</comment>
<name>A0A161ZW38_DAUCS</name>
<evidence type="ECO:0000313" key="1">
    <source>
        <dbReference type="EMBL" id="KZM91200.1"/>
    </source>
</evidence>
<protein>
    <submittedName>
        <fullName evidence="1">Uncharacterized protein</fullName>
    </submittedName>
</protein>
<reference evidence="1" key="1">
    <citation type="journal article" date="2016" name="Nat. Genet.">
        <title>A high-quality carrot genome assembly provides new insights into carotenoid accumulation and asterid genome evolution.</title>
        <authorList>
            <person name="Iorizzo M."/>
            <person name="Ellison S."/>
            <person name="Senalik D."/>
            <person name="Zeng P."/>
            <person name="Satapoomin P."/>
            <person name="Huang J."/>
            <person name="Bowman M."/>
            <person name="Iovene M."/>
            <person name="Sanseverino W."/>
            <person name="Cavagnaro P."/>
            <person name="Yildiz M."/>
            <person name="Macko-Podgorni A."/>
            <person name="Moranska E."/>
            <person name="Grzebelus E."/>
            <person name="Grzebelus D."/>
            <person name="Ashrafi H."/>
            <person name="Zheng Z."/>
            <person name="Cheng S."/>
            <person name="Spooner D."/>
            <person name="Van Deynze A."/>
            <person name="Simon P."/>
        </authorList>
    </citation>
    <scope>NUCLEOTIDE SEQUENCE [LARGE SCALE GENOMIC DNA]</scope>
    <source>
        <tissue evidence="1">Leaf</tissue>
    </source>
</reference>
<dbReference type="Gramene" id="KZM91200">
    <property type="protein sequence ID" value="KZM91200"/>
    <property type="gene ID" value="DCAR_021435"/>
</dbReference>
<accession>A0A161ZW38</accession>
<sequence length="153" mass="17532">MNQDGYDEVGFAVDNPPPGTVNQPNVAPHYQDGLSDIHTMEDSLAAFPMKPLQALKYSFTSRSKPQNYDTHQQRVLLLQIHYLKNYRDARLSDSVSVRAKCDKSILLSLDFYKINTPSFISSYWRFQYKWQVVYGLVIQSPYEPSATKVSCEA</sequence>
<organism evidence="1">
    <name type="scientific">Daucus carota subsp. sativus</name>
    <name type="common">Carrot</name>
    <dbReference type="NCBI Taxonomy" id="79200"/>
    <lineage>
        <taxon>Eukaryota</taxon>
        <taxon>Viridiplantae</taxon>
        <taxon>Streptophyta</taxon>
        <taxon>Embryophyta</taxon>
        <taxon>Tracheophyta</taxon>
        <taxon>Spermatophyta</taxon>
        <taxon>Magnoliopsida</taxon>
        <taxon>eudicotyledons</taxon>
        <taxon>Gunneridae</taxon>
        <taxon>Pentapetalae</taxon>
        <taxon>asterids</taxon>
        <taxon>campanulids</taxon>
        <taxon>Apiales</taxon>
        <taxon>Apiaceae</taxon>
        <taxon>Apioideae</taxon>
        <taxon>Scandiceae</taxon>
        <taxon>Daucinae</taxon>
        <taxon>Daucus</taxon>
        <taxon>Daucus sect. Daucus</taxon>
    </lineage>
</organism>
<dbReference type="AlphaFoldDB" id="A0A161ZW38"/>
<dbReference type="EMBL" id="LNRQ01000006">
    <property type="protein sequence ID" value="KZM91200.1"/>
    <property type="molecule type" value="Genomic_DNA"/>
</dbReference>
<proteinExistence type="predicted"/>
<gene>
    <name evidence="1" type="ORF">DCAR_021435</name>
</gene>